<dbReference type="RefSeq" id="WP_067595304.1">
    <property type="nucleotide sequence ID" value="NZ_LXSL01000033.1"/>
</dbReference>
<dbReference type="AlphaFoldDB" id="A0A1A9RUM1"/>
<sequence length="469" mass="51162">MVKFVITEEAMSPIAQALSGQSRMAGVAAGLKNQMLGVELDKMRDEREQAARQRQIRDNLIPNYIRQQFGDLSPRVQNRLAERLGWQNPNPEASPNLLEEYNDAMALQKAMSQPQWGNAQRYADAINLNNAYGGSGLEAIRGIGIAQENANKQQLGELALTAYQNGDVNRANQLTAMRSGDTYTPFRVGSNGEILNTATGGQQSTDMYRARVDEVQSRTGLNYANTALSGARTQTEGLRQQGLAIDNNGKLVRLNEQLNPQQKPPSQVYKPLPAAAVESVFNMDANAYQRFRQEMAREGYADENEYLPIYLRQLEGAKDVGGATGRAMGLRQLTQALPTAPTQTAPNVAATVPQQPQIVMPIHPLAGALSQYAYTPQPANLLPAANLTGRTTQYDTAAGLFGEQGSISYADNMAMYDNIVKNMGLPPLGKSSPQQVRATLTQLYQSGHLPNGSSVPRDHIEALAARYLK</sequence>
<dbReference type="STRING" id="1795827.A7P95_10865"/>
<protein>
    <submittedName>
        <fullName evidence="1">Uncharacterized protein</fullName>
    </submittedName>
</protein>
<evidence type="ECO:0000313" key="1">
    <source>
        <dbReference type="EMBL" id="OAM25896.1"/>
    </source>
</evidence>
<evidence type="ECO:0000313" key="2">
    <source>
        <dbReference type="Proteomes" id="UP000077885"/>
    </source>
</evidence>
<name>A0A1A9RUM1_9NEIS</name>
<dbReference type="EMBL" id="LXSL01000033">
    <property type="protein sequence ID" value="OAM25896.1"/>
    <property type="molecule type" value="Genomic_DNA"/>
</dbReference>
<organism evidence="1 2">
    <name type="scientific">Eikenella longinqua</name>
    <dbReference type="NCBI Taxonomy" id="1795827"/>
    <lineage>
        <taxon>Bacteria</taxon>
        <taxon>Pseudomonadati</taxon>
        <taxon>Pseudomonadota</taxon>
        <taxon>Betaproteobacteria</taxon>
        <taxon>Neisseriales</taxon>
        <taxon>Neisseriaceae</taxon>
        <taxon>Eikenella</taxon>
    </lineage>
</organism>
<accession>A0A1A9RUM1</accession>
<reference evidence="2" key="1">
    <citation type="submission" date="2016-05" db="EMBL/GenBank/DDBJ databases">
        <title>Draft genome of Corynebacterium afermentans subsp. afermentans LCDC 88199T.</title>
        <authorList>
            <person name="Bernier A.-M."/>
            <person name="Bernard K."/>
        </authorList>
    </citation>
    <scope>NUCLEOTIDE SEQUENCE [LARGE SCALE GENOMIC DNA]</scope>
    <source>
        <strain evidence="2">NML02-A-017</strain>
    </source>
</reference>
<proteinExistence type="predicted"/>
<comment type="caution">
    <text evidence="1">The sequence shown here is derived from an EMBL/GenBank/DDBJ whole genome shotgun (WGS) entry which is preliminary data.</text>
</comment>
<dbReference type="Proteomes" id="UP000077885">
    <property type="component" value="Unassembled WGS sequence"/>
</dbReference>
<keyword evidence="2" id="KW-1185">Reference proteome</keyword>
<gene>
    <name evidence="1" type="ORF">A7P95_10865</name>
</gene>